<keyword evidence="2" id="KW-0285">Flavoprotein</keyword>
<name>A0A2T0GT44_ACTMO</name>
<proteinExistence type="inferred from homology"/>
<evidence type="ECO:0000313" key="8">
    <source>
        <dbReference type="EMBL" id="PRW62286.1"/>
    </source>
</evidence>
<dbReference type="SUPFAM" id="SSF55424">
    <property type="entry name" value="FAD/NAD-linked reductases, dimerisation (C-terminal) domain"/>
    <property type="match status" value="1"/>
</dbReference>
<dbReference type="GO" id="GO:0050660">
    <property type="term" value="F:flavin adenine dinucleotide binding"/>
    <property type="evidence" value="ECO:0007669"/>
    <property type="project" value="TreeGrafter"/>
</dbReference>
<dbReference type="EMBL" id="PVSR01000036">
    <property type="protein sequence ID" value="PRW62286.1"/>
    <property type="molecule type" value="Genomic_DNA"/>
</dbReference>
<feature type="binding site" evidence="4">
    <location>
        <position position="285"/>
    </location>
    <ligand>
        <name>FAD</name>
        <dbReference type="ChEBI" id="CHEBI:57692"/>
    </ligand>
</feature>
<dbReference type="Gene3D" id="3.50.50.60">
    <property type="entry name" value="FAD/NAD(P)-binding domain"/>
    <property type="match status" value="2"/>
</dbReference>
<protein>
    <recommendedName>
        <fullName evidence="10">NAD(P)/FAD-dependent oxidoreductase</fullName>
    </recommendedName>
</protein>
<dbReference type="PRINTS" id="PR00368">
    <property type="entry name" value="FADPNR"/>
</dbReference>
<dbReference type="RefSeq" id="WP_106114798.1">
    <property type="nucleotide sequence ID" value="NZ_PVSR01000036.1"/>
</dbReference>
<feature type="binding site" evidence="4">
    <location>
        <position position="181"/>
    </location>
    <ligand>
        <name>NAD(+)</name>
        <dbReference type="ChEBI" id="CHEBI:57540"/>
    </ligand>
</feature>
<dbReference type="PRINTS" id="PR00411">
    <property type="entry name" value="PNDRDTASEI"/>
</dbReference>
<dbReference type="InterPro" id="IPR004099">
    <property type="entry name" value="Pyr_nucl-diS_OxRdtase_dimer"/>
</dbReference>
<evidence type="ECO:0000259" key="6">
    <source>
        <dbReference type="Pfam" id="PF02852"/>
    </source>
</evidence>
<dbReference type="PANTHER" id="PTHR43014">
    <property type="entry name" value="MERCURIC REDUCTASE"/>
    <property type="match status" value="1"/>
</dbReference>
<keyword evidence="9" id="KW-1185">Reference proteome</keyword>
<evidence type="ECO:0000256" key="5">
    <source>
        <dbReference type="PIRSR" id="PIRSR000350-4"/>
    </source>
</evidence>
<dbReference type="Pfam" id="PF07992">
    <property type="entry name" value="Pyr_redox_2"/>
    <property type="match status" value="1"/>
</dbReference>
<evidence type="ECO:0008006" key="10">
    <source>
        <dbReference type="Google" id="ProtNLM"/>
    </source>
</evidence>
<dbReference type="SUPFAM" id="SSF51905">
    <property type="entry name" value="FAD/NAD(P)-binding domain"/>
    <property type="match status" value="1"/>
</dbReference>
<comment type="caution">
    <text evidence="8">The sequence shown here is derived from an EMBL/GenBank/DDBJ whole genome shotgun (WGS) entry which is preliminary data.</text>
</comment>
<evidence type="ECO:0000256" key="2">
    <source>
        <dbReference type="ARBA" id="ARBA00022630"/>
    </source>
</evidence>
<feature type="domain" description="FAD/NAD(P)-binding" evidence="7">
    <location>
        <begin position="5"/>
        <end position="300"/>
    </location>
</feature>
<comment type="cofactor">
    <cofactor evidence="4">
        <name>FAD</name>
        <dbReference type="ChEBI" id="CHEBI:57692"/>
    </cofactor>
    <text evidence="4">Binds 1 FAD per subunit.</text>
</comment>
<keyword evidence="3 4" id="KW-0274">FAD</keyword>
<feature type="binding site" evidence="4">
    <location>
        <position position="245"/>
    </location>
    <ligand>
        <name>NAD(+)</name>
        <dbReference type="ChEBI" id="CHEBI:57540"/>
    </ligand>
</feature>
<dbReference type="InterPro" id="IPR023753">
    <property type="entry name" value="FAD/NAD-binding_dom"/>
</dbReference>
<comment type="similarity">
    <text evidence="1">Belongs to the class-I pyridine nucleotide-disulfide oxidoreductase family.</text>
</comment>
<dbReference type="Proteomes" id="UP000239352">
    <property type="component" value="Unassembled WGS sequence"/>
</dbReference>
<dbReference type="InterPro" id="IPR001100">
    <property type="entry name" value="Pyr_nuc-diS_OxRdtase"/>
</dbReference>
<evidence type="ECO:0000256" key="1">
    <source>
        <dbReference type="ARBA" id="ARBA00007532"/>
    </source>
</evidence>
<keyword evidence="4" id="KW-0547">Nucleotide-binding</keyword>
<dbReference type="AlphaFoldDB" id="A0A2T0GT44"/>
<gene>
    <name evidence="8" type="ORF">CEP50_16255</name>
</gene>
<feature type="domain" description="Pyridine nucleotide-disulphide oxidoreductase dimerisation" evidence="6">
    <location>
        <begin position="322"/>
        <end position="435"/>
    </location>
</feature>
<dbReference type="PANTHER" id="PTHR43014:SF2">
    <property type="entry name" value="MERCURIC REDUCTASE"/>
    <property type="match status" value="1"/>
</dbReference>
<feature type="binding site" evidence="4">
    <location>
        <begin position="121"/>
        <end position="123"/>
    </location>
    <ligand>
        <name>FAD</name>
        <dbReference type="ChEBI" id="CHEBI:57692"/>
    </ligand>
</feature>
<dbReference type="InParanoid" id="A0A2T0GT44"/>
<dbReference type="PIRSF" id="PIRSF000350">
    <property type="entry name" value="Mercury_reductase_MerA"/>
    <property type="match status" value="1"/>
</dbReference>
<accession>A0A2T0GT44</accession>
<keyword evidence="4" id="KW-0520">NAD</keyword>
<organism evidence="8 9">
    <name type="scientific">Actinopolyspora mortivallis</name>
    <dbReference type="NCBI Taxonomy" id="33906"/>
    <lineage>
        <taxon>Bacteria</taxon>
        <taxon>Bacillati</taxon>
        <taxon>Actinomycetota</taxon>
        <taxon>Actinomycetes</taxon>
        <taxon>Actinopolysporales</taxon>
        <taxon>Actinopolysporaceae</taxon>
        <taxon>Actinopolyspora</taxon>
    </lineage>
</organism>
<dbReference type="InterPro" id="IPR036188">
    <property type="entry name" value="FAD/NAD-bd_sf"/>
</dbReference>
<evidence type="ECO:0000256" key="3">
    <source>
        <dbReference type="ARBA" id="ARBA00022827"/>
    </source>
</evidence>
<feature type="binding site" evidence="4">
    <location>
        <position position="50"/>
    </location>
    <ligand>
        <name>FAD</name>
        <dbReference type="ChEBI" id="CHEBI:57692"/>
    </ligand>
</feature>
<evidence type="ECO:0000313" key="9">
    <source>
        <dbReference type="Proteomes" id="UP000239352"/>
    </source>
</evidence>
<evidence type="ECO:0000259" key="7">
    <source>
        <dbReference type="Pfam" id="PF07992"/>
    </source>
</evidence>
<evidence type="ECO:0000256" key="4">
    <source>
        <dbReference type="PIRSR" id="PIRSR000350-3"/>
    </source>
</evidence>
<sequence>MTDCDVLVLGGGAAGLAAAETARRSGSRVLLVTEGPPGGDCTFTGCVPSKTLIGAAATGLSFPAAMERARATVRRLAATEDEGVLRERGIHVVRGRARFRTARTVEVDGRRFTAGRVVLATGSRPAVPDLPGLEKVPHLTTDTLFELTDTPASLLVLGGGAAGCELAQALARLGVGTTLLEGASRLLPGMDPDASAVLTRRLLAEGVRVRTGTPARAVRAADGKVLVELADGETARAERLLVATGRRADTAGLGLERIGVRTDGGWVSVDRHMDTGVPGVSAAGDVTGLFGHTHGAYAMGRVAVLAGARRVRRPTFDPATAPEVVFTSPEVATVGVGEHELGHDSGARVAHLPMSEVDRAVTAGAEEGFVKLFAGPRRVVGRLGGGRVLGASIVAERAGEMIHEPALALRTGMFAGRLAQTVHAYPSWSMAVQQAAAQFVGGHDGRLARPVAEG</sequence>
<dbReference type="GO" id="GO:0003955">
    <property type="term" value="F:NAD(P)H dehydrogenase (quinone) activity"/>
    <property type="evidence" value="ECO:0007669"/>
    <property type="project" value="TreeGrafter"/>
</dbReference>
<dbReference type="InterPro" id="IPR016156">
    <property type="entry name" value="FAD/NAD-linked_Rdtase_dimer_sf"/>
</dbReference>
<dbReference type="Pfam" id="PF02852">
    <property type="entry name" value="Pyr_redox_dim"/>
    <property type="match status" value="1"/>
</dbReference>
<dbReference type="STRING" id="1050202.GCA_000384035_03812"/>
<dbReference type="Gene3D" id="3.30.390.30">
    <property type="match status" value="1"/>
</dbReference>
<feature type="binding site" evidence="4">
    <location>
        <begin position="158"/>
        <end position="165"/>
    </location>
    <ligand>
        <name>NAD(+)</name>
        <dbReference type="ChEBI" id="CHEBI:57540"/>
    </ligand>
</feature>
<reference evidence="8 9" key="1">
    <citation type="submission" date="2018-03" db="EMBL/GenBank/DDBJ databases">
        <title>Actinopolyspora mortivallis from Sahara, screening for active biomolecules.</title>
        <authorList>
            <person name="Selama O."/>
            <person name="Wellington E.M.H."/>
            <person name="Hacene H."/>
        </authorList>
    </citation>
    <scope>NUCLEOTIDE SEQUENCE [LARGE SCALE GENOMIC DNA]</scope>
    <source>
        <strain evidence="8 9">M5A</strain>
    </source>
</reference>
<feature type="disulfide bond" description="Redox-active" evidence="5">
    <location>
        <begin position="41"/>
        <end position="46"/>
    </location>
</feature>